<keyword evidence="3" id="KW-1185">Reference proteome</keyword>
<dbReference type="AlphaFoldDB" id="A0ABD6CES1"/>
<dbReference type="InterPro" id="IPR046783">
    <property type="entry name" value="HTH_63"/>
</dbReference>
<reference evidence="2 3" key="1">
    <citation type="journal article" date="2019" name="Int. J. Syst. Evol. Microbiol.">
        <title>The Global Catalogue of Microorganisms (GCM) 10K type strain sequencing project: providing services to taxonomists for standard genome sequencing and annotation.</title>
        <authorList>
            <consortium name="The Broad Institute Genomics Platform"/>
            <consortium name="The Broad Institute Genome Sequencing Center for Infectious Disease"/>
            <person name="Wu L."/>
            <person name="Ma J."/>
        </authorList>
    </citation>
    <scope>NUCLEOTIDE SEQUENCE [LARGE SCALE GENOMIC DNA]</scope>
    <source>
        <strain evidence="2 3">CGMCC 1.12125</strain>
    </source>
</reference>
<feature type="region of interest" description="Disordered" evidence="1">
    <location>
        <begin position="141"/>
        <end position="160"/>
    </location>
</feature>
<organism evidence="2 3">
    <name type="scientific">Halorientalis brevis</name>
    <dbReference type="NCBI Taxonomy" id="1126241"/>
    <lineage>
        <taxon>Archaea</taxon>
        <taxon>Methanobacteriati</taxon>
        <taxon>Methanobacteriota</taxon>
        <taxon>Stenosarchaea group</taxon>
        <taxon>Halobacteria</taxon>
        <taxon>Halobacteriales</taxon>
        <taxon>Haloarculaceae</taxon>
        <taxon>Halorientalis</taxon>
    </lineage>
</organism>
<dbReference type="EMBL" id="JBHUDJ010000014">
    <property type="protein sequence ID" value="MFD1588680.1"/>
    <property type="molecule type" value="Genomic_DNA"/>
</dbReference>
<proteinExistence type="predicted"/>
<dbReference type="RefSeq" id="WP_247378337.1">
    <property type="nucleotide sequence ID" value="NZ_JALLGV010000005.1"/>
</dbReference>
<dbReference type="Proteomes" id="UP001597119">
    <property type="component" value="Unassembled WGS sequence"/>
</dbReference>
<sequence length="160" mass="18010">MTETTGRRLELYLRDETRGRSGEQQTAVRGRVVDLAATPLVNAVETYDWPRKIAIDGTGPTDDRAREAFNAFSRWARERDARIYPAFGTRDCFDRDTGEQYTALVLPVMALAVYENDVLEAVYPHRDGERVVTVFDGLADIETDGRSTPDDEDRRPVPAG</sequence>
<accession>A0ABD6CES1</accession>
<name>A0ABD6CES1_9EURY</name>
<evidence type="ECO:0000313" key="3">
    <source>
        <dbReference type="Proteomes" id="UP001597119"/>
    </source>
</evidence>
<dbReference type="Pfam" id="PF20575">
    <property type="entry name" value="HTH_63"/>
    <property type="match status" value="1"/>
</dbReference>
<feature type="compositionally biased region" description="Basic and acidic residues" evidence="1">
    <location>
        <begin position="143"/>
        <end position="160"/>
    </location>
</feature>
<protein>
    <submittedName>
        <fullName evidence="2">HTH domain-containing protein</fullName>
    </submittedName>
</protein>
<evidence type="ECO:0000256" key="1">
    <source>
        <dbReference type="SAM" id="MobiDB-lite"/>
    </source>
</evidence>
<comment type="caution">
    <text evidence="2">The sequence shown here is derived from an EMBL/GenBank/DDBJ whole genome shotgun (WGS) entry which is preliminary data.</text>
</comment>
<gene>
    <name evidence="2" type="ORF">ACFR9U_17010</name>
</gene>
<evidence type="ECO:0000313" key="2">
    <source>
        <dbReference type="EMBL" id="MFD1588680.1"/>
    </source>
</evidence>